<dbReference type="CDD" id="cd16841">
    <property type="entry name" value="RraA_family"/>
    <property type="match status" value="1"/>
</dbReference>
<gene>
    <name evidence="1" type="ORF">V6X51_04990</name>
</gene>
<dbReference type="EMBL" id="JBAKFG010000002">
    <property type="protein sequence ID" value="MEX0372787.1"/>
    <property type="molecule type" value="Genomic_DNA"/>
</dbReference>
<dbReference type="Pfam" id="PF03737">
    <property type="entry name" value="RraA-like"/>
    <property type="match status" value="1"/>
</dbReference>
<dbReference type="InterPro" id="IPR050793">
    <property type="entry name" value="CMP-NeuNAc_synthase"/>
</dbReference>
<dbReference type="Gene3D" id="3.50.30.40">
    <property type="entry name" value="Ribonuclease E inhibitor RraA/RraA-like"/>
    <property type="match status" value="1"/>
</dbReference>
<dbReference type="PANTHER" id="PTHR21485:SF6">
    <property type="entry name" value="N-ACYLNEURAMINATE CYTIDYLYLTRANSFERASE-RELATED"/>
    <property type="match status" value="1"/>
</dbReference>
<protein>
    <recommendedName>
        <fullName evidence="3">Cytidyltransferase</fullName>
    </recommendedName>
</protein>
<accession>A0ABV3RX82</accession>
<sequence length="439" mass="49158">MKIVAFVPAKGSSERVPSKNLRILDGEYLFRRKLKQLLSCPRIDEVWLDTESDDLISEVKDLPVRIMKRDVELATNATDGHEMFENECHQVPDADVVIQALCTAPFVDEYTINKGLDQLLNHPEYDSLVAVTRTRQYSWTSGEPDYGRGRIPNSADIPSSTIEAMSLYIVLSSSAEYPKKRFGGKPFLLELSARESIDINYQEDLLDAEMICRGERMTEANYFRILKHNLSSSILSDVTKDLGLDCTLNPRLRPCSTGKILGRVRTLRLRGLKGAELDTERSDAWKGIYNALDSYKFVRSGDVIVCENELPERAYFGDLNCHLAMRSGAVGVVVDGFTRDVENVSAMGLPVYARGAWSNDIKYEGTTVAYNKPIKVGDVEAKNDDIVFADSEGVLIIPGSYWANILHQALSTVENETRIRNGLLQGKSTEEIVESFGFF</sequence>
<organism evidence="1 2">
    <name type="scientific">Spiribacter roseus</name>
    <dbReference type="NCBI Taxonomy" id="1855875"/>
    <lineage>
        <taxon>Bacteria</taxon>
        <taxon>Pseudomonadati</taxon>
        <taxon>Pseudomonadota</taxon>
        <taxon>Gammaproteobacteria</taxon>
        <taxon>Chromatiales</taxon>
        <taxon>Ectothiorhodospiraceae</taxon>
        <taxon>Spiribacter</taxon>
    </lineage>
</organism>
<dbReference type="InterPro" id="IPR029044">
    <property type="entry name" value="Nucleotide-diphossugar_trans"/>
</dbReference>
<comment type="caution">
    <text evidence="1">The sequence shown here is derived from an EMBL/GenBank/DDBJ whole genome shotgun (WGS) entry which is preliminary data.</text>
</comment>
<dbReference type="Pfam" id="PF02348">
    <property type="entry name" value="CTP_transf_3"/>
    <property type="match status" value="1"/>
</dbReference>
<evidence type="ECO:0000313" key="1">
    <source>
        <dbReference type="EMBL" id="MEX0372787.1"/>
    </source>
</evidence>
<name>A0ABV3RX82_9GAMM</name>
<dbReference type="Gene3D" id="3.90.550.10">
    <property type="entry name" value="Spore Coat Polysaccharide Biosynthesis Protein SpsA, Chain A"/>
    <property type="match status" value="1"/>
</dbReference>
<evidence type="ECO:0000313" key="2">
    <source>
        <dbReference type="Proteomes" id="UP001556636"/>
    </source>
</evidence>
<evidence type="ECO:0008006" key="3">
    <source>
        <dbReference type="Google" id="ProtNLM"/>
    </source>
</evidence>
<dbReference type="PANTHER" id="PTHR21485">
    <property type="entry name" value="HAD SUPERFAMILY MEMBERS CMAS AND KDSC"/>
    <property type="match status" value="1"/>
</dbReference>
<dbReference type="InterPro" id="IPR036704">
    <property type="entry name" value="RraA/RraA-like_sf"/>
</dbReference>
<proteinExistence type="predicted"/>
<keyword evidence="2" id="KW-1185">Reference proteome</keyword>
<dbReference type="InterPro" id="IPR003329">
    <property type="entry name" value="Cytidylyl_trans"/>
</dbReference>
<dbReference type="SUPFAM" id="SSF89562">
    <property type="entry name" value="RraA-like"/>
    <property type="match status" value="1"/>
</dbReference>
<dbReference type="SUPFAM" id="SSF53448">
    <property type="entry name" value="Nucleotide-diphospho-sugar transferases"/>
    <property type="match status" value="1"/>
</dbReference>
<dbReference type="RefSeq" id="WP_367951362.1">
    <property type="nucleotide sequence ID" value="NZ_JBAKFG010000002.1"/>
</dbReference>
<dbReference type="InterPro" id="IPR005493">
    <property type="entry name" value="RraA/RraA-like"/>
</dbReference>
<reference evidence="1 2" key="1">
    <citation type="submission" date="2024-02" db="EMBL/GenBank/DDBJ databases">
        <title>New especies of Spiribacter isolated from saline water.</title>
        <authorList>
            <person name="Leon M.J."/>
            <person name="De La Haba R."/>
            <person name="Sanchez-Porro C."/>
            <person name="Ventosa A."/>
        </authorList>
    </citation>
    <scope>NUCLEOTIDE SEQUENCE [LARGE SCALE GENOMIC DNA]</scope>
    <source>
        <strain evidence="2">ag22IC6-196</strain>
    </source>
</reference>
<dbReference type="Proteomes" id="UP001556636">
    <property type="component" value="Unassembled WGS sequence"/>
</dbReference>